<dbReference type="InterPro" id="IPR006311">
    <property type="entry name" value="TAT_signal"/>
</dbReference>
<keyword evidence="3" id="KW-1185">Reference proteome</keyword>
<accession>A0A1H0A555</accession>
<evidence type="ECO:0000256" key="1">
    <source>
        <dbReference type="SAM" id="MobiDB-lite"/>
    </source>
</evidence>
<sequence length="62" mass="5823">MTDRTAPTDCTTAASRRTVLGGLGAWAAAAGGPGGIPASAAVPAAGAEQPQDDRGDAGASVT</sequence>
<dbReference type="AlphaFoldDB" id="A0A1H0A555"/>
<dbReference type="RefSeq" id="WP_093659984.1">
    <property type="nucleotide sequence ID" value="NZ_FNHI01000023.1"/>
</dbReference>
<feature type="compositionally biased region" description="Low complexity" evidence="1">
    <location>
        <begin position="33"/>
        <end position="47"/>
    </location>
</feature>
<organism evidence="2 3">
    <name type="scientific">Streptomyces wuyuanensis</name>
    <dbReference type="NCBI Taxonomy" id="1196353"/>
    <lineage>
        <taxon>Bacteria</taxon>
        <taxon>Bacillati</taxon>
        <taxon>Actinomycetota</taxon>
        <taxon>Actinomycetes</taxon>
        <taxon>Kitasatosporales</taxon>
        <taxon>Streptomycetaceae</taxon>
        <taxon>Streptomyces</taxon>
    </lineage>
</organism>
<dbReference type="STRING" id="1196353.SAMN05444921_12388"/>
<proteinExistence type="predicted"/>
<evidence type="ECO:0000313" key="3">
    <source>
        <dbReference type="Proteomes" id="UP000199063"/>
    </source>
</evidence>
<dbReference type="EMBL" id="FNHI01000023">
    <property type="protein sequence ID" value="SDN28577.1"/>
    <property type="molecule type" value="Genomic_DNA"/>
</dbReference>
<name>A0A1H0A555_9ACTN</name>
<dbReference type="GeneID" id="40832987"/>
<dbReference type="Proteomes" id="UP000199063">
    <property type="component" value="Unassembled WGS sequence"/>
</dbReference>
<evidence type="ECO:0000313" key="2">
    <source>
        <dbReference type="EMBL" id="SDN28577.1"/>
    </source>
</evidence>
<feature type="region of interest" description="Disordered" evidence="1">
    <location>
        <begin position="33"/>
        <end position="62"/>
    </location>
</feature>
<reference evidence="3" key="1">
    <citation type="submission" date="2016-10" db="EMBL/GenBank/DDBJ databases">
        <authorList>
            <person name="Varghese N."/>
            <person name="Submissions S."/>
        </authorList>
    </citation>
    <scope>NUCLEOTIDE SEQUENCE [LARGE SCALE GENOMIC DNA]</scope>
    <source>
        <strain evidence="3">CGMCC 4.7042</strain>
    </source>
</reference>
<gene>
    <name evidence="2" type="ORF">SAMN05444921_12388</name>
</gene>
<dbReference type="PROSITE" id="PS51318">
    <property type="entry name" value="TAT"/>
    <property type="match status" value="1"/>
</dbReference>
<protein>
    <submittedName>
        <fullName evidence="2">Uncharacterized protein</fullName>
    </submittedName>
</protein>